<dbReference type="PANTHER" id="PTHR11712">
    <property type="entry name" value="POLYKETIDE SYNTHASE-RELATED"/>
    <property type="match status" value="1"/>
</dbReference>
<gene>
    <name evidence="3" type="ORF">DFQ01_107134</name>
</gene>
<evidence type="ECO:0000313" key="3">
    <source>
        <dbReference type="EMBL" id="PWW03237.1"/>
    </source>
</evidence>
<dbReference type="EMBL" id="QGTQ01000007">
    <property type="protein sequence ID" value="PWW03237.1"/>
    <property type="molecule type" value="Genomic_DNA"/>
</dbReference>
<feature type="domain" description="Beta-ketoacyl synthase-like N-terminal" evidence="2">
    <location>
        <begin position="51"/>
        <end position="175"/>
    </location>
</feature>
<evidence type="ECO:0000313" key="4">
    <source>
        <dbReference type="Proteomes" id="UP000246635"/>
    </source>
</evidence>
<proteinExistence type="predicted"/>
<dbReference type="PANTHER" id="PTHR11712:SF336">
    <property type="entry name" value="3-OXOACYL-[ACYL-CARRIER-PROTEIN] SYNTHASE, MITOCHONDRIAL"/>
    <property type="match status" value="1"/>
</dbReference>
<dbReference type="RefSeq" id="WP_110044129.1">
    <property type="nucleotide sequence ID" value="NZ_CP054612.1"/>
</dbReference>
<name>A0A2V2YUD2_9BACL</name>
<comment type="caution">
    <text evidence="3">The sequence shown here is derived from an EMBL/GenBank/DDBJ whole genome shotgun (WGS) entry which is preliminary data.</text>
</comment>
<keyword evidence="4" id="KW-1185">Reference proteome</keyword>
<dbReference type="OrthoDB" id="2652315at2"/>
<accession>A0A2V2YUD2</accession>
<reference evidence="3 4" key="1">
    <citation type="submission" date="2018-05" db="EMBL/GenBank/DDBJ databases">
        <title>Genomic Encyclopedia of Type Strains, Phase III (KMG-III): the genomes of soil and plant-associated and newly described type strains.</title>
        <authorList>
            <person name="Whitman W."/>
        </authorList>
    </citation>
    <scope>NUCLEOTIDE SEQUENCE [LARGE SCALE GENOMIC DNA]</scope>
    <source>
        <strain evidence="3 4">CECT 5696</strain>
    </source>
</reference>
<sequence length="284" mass="29990">MKSLRIGGVGVVSPAGVGTAFLPRPEGLTAWGASKLPDLDVSAYGWNGLKRHSRVVQYGSLAVGEALTSAGYETPLQAGIGQRIGLVVCTGCSNLNAIVAMYKDAENYGVNHVNPGLFPETVMNAFAGHLSIYFQITGTSVTLSDAVPSPNSAMLYAYDLIASDRADAVICCMVTIHPPTALAEVMHGEDALVGAESVTALLFERESMEPGAVNIRWETESALEEGSAAPLVHPADAFLAAASAYHGLRSSKTKEQQWRTSGRSEGYYSFCVTTAMSAEEEHGE</sequence>
<dbReference type="SUPFAM" id="SSF53901">
    <property type="entry name" value="Thiolase-like"/>
    <property type="match status" value="1"/>
</dbReference>
<evidence type="ECO:0000259" key="2">
    <source>
        <dbReference type="Pfam" id="PF00109"/>
    </source>
</evidence>
<organism evidence="3 4">
    <name type="scientific">Paenibacillus cellulosilyticus</name>
    <dbReference type="NCBI Taxonomy" id="375489"/>
    <lineage>
        <taxon>Bacteria</taxon>
        <taxon>Bacillati</taxon>
        <taxon>Bacillota</taxon>
        <taxon>Bacilli</taxon>
        <taxon>Bacillales</taxon>
        <taxon>Paenibacillaceae</taxon>
        <taxon>Paenibacillus</taxon>
    </lineage>
</organism>
<dbReference type="InterPro" id="IPR014030">
    <property type="entry name" value="Ketoacyl_synth_N"/>
</dbReference>
<dbReference type="InterPro" id="IPR000794">
    <property type="entry name" value="Beta-ketoacyl_synthase"/>
</dbReference>
<dbReference type="GO" id="GO:0006633">
    <property type="term" value="P:fatty acid biosynthetic process"/>
    <property type="evidence" value="ECO:0007669"/>
    <property type="project" value="TreeGrafter"/>
</dbReference>
<protein>
    <submittedName>
        <fullName evidence="3">Beta-ketoacyl synthase-like protein</fullName>
    </submittedName>
</protein>
<dbReference type="Proteomes" id="UP000246635">
    <property type="component" value="Unassembled WGS sequence"/>
</dbReference>
<keyword evidence="1" id="KW-0808">Transferase</keyword>
<dbReference type="AlphaFoldDB" id="A0A2V2YUD2"/>
<dbReference type="InterPro" id="IPR016039">
    <property type="entry name" value="Thiolase-like"/>
</dbReference>
<dbReference type="GO" id="GO:0004315">
    <property type="term" value="F:3-oxoacyl-[acyl-carrier-protein] synthase activity"/>
    <property type="evidence" value="ECO:0007669"/>
    <property type="project" value="TreeGrafter"/>
</dbReference>
<dbReference type="Pfam" id="PF00109">
    <property type="entry name" value="ketoacyl-synt"/>
    <property type="match status" value="1"/>
</dbReference>
<evidence type="ECO:0000256" key="1">
    <source>
        <dbReference type="ARBA" id="ARBA00022679"/>
    </source>
</evidence>
<dbReference type="Gene3D" id="3.40.47.10">
    <property type="match status" value="1"/>
</dbReference>